<reference evidence="1" key="1">
    <citation type="submission" date="2021-06" db="EMBL/GenBank/DDBJ databases">
        <authorList>
            <person name="Hodson N. C."/>
            <person name="Mongue J. A."/>
            <person name="Jaron S. K."/>
        </authorList>
    </citation>
    <scope>NUCLEOTIDE SEQUENCE</scope>
</reference>
<evidence type="ECO:0000313" key="2">
    <source>
        <dbReference type="Proteomes" id="UP000708208"/>
    </source>
</evidence>
<feature type="non-terminal residue" evidence="1">
    <location>
        <position position="1"/>
    </location>
</feature>
<dbReference type="EMBL" id="CAJVCH010571775">
    <property type="protein sequence ID" value="CAG7838490.1"/>
    <property type="molecule type" value="Genomic_DNA"/>
</dbReference>
<proteinExistence type="predicted"/>
<dbReference type="Proteomes" id="UP000708208">
    <property type="component" value="Unassembled WGS sequence"/>
</dbReference>
<sequence length="74" mass="8394">CVVRVWIIFTKIEVLKPKLDNCDLFSQLLDFPVISFSRKKVISCSALARNLLWSVIKNGRQPGSEKRSVNPYAG</sequence>
<accession>A0A8J2MGI0</accession>
<dbReference type="AlphaFoldDB" id="A0A8J2MGI0"/>
<comment type="caution">
    <text evidence="1">The sequence shown here is derived from an EMBL/GenBank/DDBJ whole genome shotgun (WGS) entry which is preliminary data.</text>
</comment>
<protein>
    <submittedName>
        <fullName evidence="1">Uncharacterized protein</fullName>
    </submittedName>
</protein>
<keyword evidence="2" id="KW-1185">Reference proteome</keyword>
<evidence type="ECO:0000313" key="1">
    <source>
        <dbReference type="EMBL" id="CAG7838490.1"/>
    </source>
</evidence>
<organism evidence="1 2">
    <name type="scientific">Allacma fusca</name>
    <dbReference type="NCBI Taxonomy" id="39272"/>
    <lineage>
        <taxon>Eukaryota</taxon>
        <taxon>Metazoa</taxon>
        <taxon>Ecdysozoa</taxon>
        <taxon>Arthropoda</taxon>
        <taxon>Hexapoda</taxon>
        <taxon>Collembola</taxon>
        <taxon>Symphypleona</taxon>
        <taxon>Sminthuridae</taxon>
        <taxon>Allacma</taxon>
    </lineage>
</organism>
<gene>
    <name evidence="1" type="ORF">AFUS01_LOCUS47458</name>
</gene>
<name>A0A8J2MGI0_9HEXA</name>